<reference evidence="2 3" key="1">
    <citation type="journal article" date="2020" name="Mol. Plant">
        <title>The Chromosome-Based Rubber Tree Genome Provides New Insights into Spurge Genome Evolution and Rubber Biosynthesis.</title>
        <authorList>
            <person name="Liu J."/>
            <person name="Shi C."/>
            <person name="Shi C.C."/>
            <person name="Li W."/>
            <person name="Zhang Q.J."/>
            <person name="Zhang Y."/>
            <person name="Li K."/>
            <person name="Lu H.F."/>
            <person name="Shi C."/>
            <person name="Zhu S.T."/>
            <person name="Xiao Z.Y."/>
            <person name="Nan H."/>
            <person name="Yue Y."/>
            <person name="Zhu X.G."/>
            <person name="Wu Y."/>
            <person name="Hong X.N."/>
            <person name="Fan G.Y."/>
            <person name="Tong Y."/>
            <person name="Zhang D."/>
            <person name="Mao C.L."/>
            <person name="Liu Y.L."/>
            <person name="Hao S.J."/>
            <person name="Liu W.Q."/>
            <person name="Lv M.Q."/>
            <person name="Zhang H.B."/>
            <person name="Liu Y."/>
            <person name="Hu-Tang G.R."/>
            <person name="Wang J.P."/>
            <person name="Wang J.H."/>
            <person name="Sun Y.H."/>
            <person name="Ni S.B."/>
            <person name="Chen W.B."/>
            <person name="Zhang X.C."/>
            <person name="Jiao Y.N."/>
            <person name="Eichler E.E."/>
            <person name="Li G.H."/>
            <person name="Liu X."/>
            <person name="Gao L.Z."/>
        </authorList>
    </citation>
    <scope>NUCLEOTIDE SEQUENCE [LARGE SCALE GENOMIC DNA]</scope>
    <source>
        <strain evidence="3">cv. GT1</strain>
        <tissue evidence="2">Leaf</tissue>
    </source>
</reference>
<comment type="caution">
    <text evidence="2">The sequence shown here is derived from an EMBL/GenBank/DDBJ whole genome shotgun (WGS) entry which is preliminary data.</text>
</comment>
<dbReference type="EMBL" id="JAAGAX010000014">
    <property type="protein sequence ID" value="KAF2292312.1"/>
    <property type="molecule type" value="Genomic_DNA"/>
</dbReference>
<feature type="compositionally biased region" description="Low complexity" evidence="1">
    <location>
        <begin position="83"/>
        <end position="96"/>
    </location>
</feature>
<name>A0A6A6KTH1_HEVBR</name>
<accession>A0A6A6KTH1</accession>
<feature type="compositionally biased region" description="Gly residues" evidence="1">
    <location>
        <begin position="101"/>
        <end position="117"/>
    </location>
</feature>
<gene>
    <name evidence="2" type="ORF">GH714_018915</name>
</gene>
<dbReference type="AlphaFoldDB" id="A0A6A6KTH1"/>
<keyword evidence="3" id="KW-1185">Reference proteome</keyword>
<feature type="compositionally biased region" description="Gly residues" evidence="1">
    <location>
        <begin position="33"/>
        <end position="42"/>
    </location>
</feature>
<organism evidence="2 3">
    <name type="scientific">Hevea brasiliensis</name>
    <name type="common">Para rubber tree</name>
    <name type="synonym">Siphonia brasiliensis</name>
    <dbReference type="NCBI Taxonomy" id="3981"/>
    <lineage>
        <taxon>Eukaryota</taxon>
        <taxon>Viridiplantae</taxon>
        <taxon>Streptophyta</taxon>
        <taxon>Embryophyta</taxon>
        <taxon>Tracheophyta</taxon>
        <taxon>Spermatophyta</taxon>
        <taxon>Magnoliopsida</taxon>
        <taxon>eudicotyledons</taxon>
        <taxon>Gunneridae</taxon>
        <taxon>Pentapetalae</taxon>
        <taxon>rosids</taxon>
        <taxon>fabids</taxon>
        <taxon>Malpighiales</taxon>
        <taxon>Euphorbiaceae</taxon>
        <taxon>Crotonoideae</taxon>
        <taxon>Micrandreae</taxon>
        <taxon>Hevea</taxon>
    </lineage>
</organism>
<evidence type="ECO:0000313" key="3">
    <source>
        <dbReference type="Proteomes" id="UP000467840"/>
    </source>
</evidence>
<sequence length="334" mass="32936">MTREESIQGTVDADIGGAGGDTDIGDARESEGDAGGGSGEGAVGNIDADIGGTGGSEGIELEDISIFGVPRGSGEGAVGNTNAGGSSSKSSSRSARLTTGGSEGGARGDTDIGGTGESEGIEVEDVGSFGVPRGSEGGAVGNIDADISGTGGSEGIELEDIGSFRVPRGSGEGAVCNTDAGGSSSRSSSCSARLTTGHGGIAQGGRSSIIACCCGGFTFILKNYFQFFDMTREESIQGTVDADVGGAGGDTDIGGTGGSEGIDLEDVGSFGVPRGSGGVLWRILMLILLVQEEVKALSLKILVVLKLLGAAERVLWGILMLVEALARALAGVQD</sequence>
<feature type="region of interest" description="Disordered" evidence="1">
    <location>
        <begin position="1"/>
        <end position="152"/>
    </location>
</feature>
<proteinExistence type="predicted"/>
<evidence type="ECO:0000313" key="2">
    <source>
        <dbReference type="EMBL" id="KAF2292312.1"/>
    </source>
</evidence>
<protein>
    <submittedName>
        <fullName evidence="2">Uncharacterized protein</fullName>
    </submittedName>
</protein>
<evidence type="ECO:0000256" key="1">
    <source>
        <dbReference type="SAM" id="MobiDB-lite"/>
    </source>
</evidence>
<dbReference type="Proteomes" id="UP000467840">
    <property type="component" value="Chromosome 13"/>
</dbReference>